<comment type="caution">
    <text evidence="3">The sequence shown here is derived from an EMBL/GenBank/DDBJ whole genome shotgun (WGS) entry which is preliminary data.</text>
</comment>
<proteinExistence type="predicted"/>
<organism evidence="3 4">
    <name type="scientific">Grimontia indica</name>
    <dbReference type="NCBI Taxonomy" id="1056512"/>
    <lineage>
        <taxon>Bacteria</taxon>
        <taxon>Pseudomonadati</taxon>
        <taxon>Pseudomonadota</taxon>
        <taxon>Gammaproteobacteria</taxon>
        <taxon>Vibrionales</taxon>
        <taxon>Vibrionaceae</taxon>
        <taxon>Grimontia</taxon>
    </lineage>
</organism>
<dbReference type="GO" id="GO:0005829">
    <property type="term" value="C:cytosol"/>
    <property type="evidence" value="ECO:0007669"/>
    <property type="project" value="UniProtKB-ARBA"/>
</dbReference>
<dbReference type="InterPro" id="IPR023210">
    <property type="entry name" value="NADP_OxRdtase_dom"/>
</dbReference>
<name>R1GV56_9GAMM</name>
<dbReference type="Proteomes" id="UP000011223">
    <property type="component" value="Unassembled WGS sequence"/>
</dbReference>
<dbReference type="GO" id="GO:0016491">
    <property type="term" value="F:oxidoreductase activity"/>
    <property type="evidence" value="ECO:0007669"/>
    <property type="project" value="UniProtKB-KW"/>
</dbReference>
<dbReference type="EMBL" id="ANFM02000016">
    <property type="protein sequence ID" value="EOD79904.1"/>
    <property type="molecule type" value="Genomic_DNA"/>
</dbReference>
<gene>
    <name evidence="3" type="ORF">D515_01037</name>
</gene>
<sequence length="353" mass="38704">MADEHTLSTGLGKVRLGHAGPMVSKLALGAMTFGAETSEQEAFNQLDLFVESGGNFIDTADNYSAGLSEAIIGKWGKSRGGLDNVLVATKGRFSPPSGSFGASRRSLIRSVDASLRRLQLDVIDVYYIHGWDKDTDVMETLVALGDLVTAGKIHYTAWSNLTGWQLQRVITTAKENGLPVPVAMQSQYSLLERDIELELLPCCLEEGIGMTPWSPLGGGWLTGKYQKDLLPIGETRLGENPNRGVEAYHLRNRERTYRVLEALNEIAIQHQRSVADIALAWLAQRPGVCSILLGARTAEQLKANLAAAQIQLPDKHIQALSEASDPGLPAYPYGFQESWSEMDVWRRLAMKVK</sequence>
<dbReference type="AlphaFoldDB" id="R1GV56"/>
<dbReference type="eggNOG" id="COG0667">
    <property type="taxonomic scope" value="Bacteria"/>
</dbReference>
<dbReference type="InterPro" id="IPR050523">
    <property type="entry name" value="AKR_Detox_Biosynth"/>
</dbReference>
<dbReference type="InterPro" id="IPR036812">
    <property type="entry name" value="NAD(P)_OxRdtase_dom_sf"/>
</dbReference>
<evidence type="ECO:0000313" key="4">
    <source>
        <dbReference type="Proteomes" id="UP000011223"/>
    </source>
</evidence>
<protein>
    <recommendedName>
        <fullName evidence="2">NADP-dependent oxidoreductase domain-containing protein</fullName>
    </recommendedName>
</protein>
<dbReference type="RefSeq" id="WP_002538238.1">
    <property type="nucleotide sequence ID" value="NZ_ANFM02000016.1"/>
</dbReference>
<evidence type="ECO:0000256" key="1">
    <source>
        <dbReference type="ARBA" id="ARBA00023002"/>
    </source>
</evidence>
<keyword evidence="1" id="KW-0560">Oxidoreductase</keyword>
<feature type="domain" description="NADP-dependent oxidoreductase" evidence="2">
    <location>
        <begin position="25"/>
        <end position="323"/>
    </location>
</feature>
<dbReference type="FunFam" id="3.20.20.100:FF:000004">
    <property type="entry name" value="Oxidoreductase, aldo/keto reductase"/>
    <property type="match status" value="1"/>
</dbReference>
<dbReference type="SUPFAM" id="SSF51430">
    <property type="entry name" value="NAD(P)-linked oxidoreductase"/>
    <property type="match status" value="1"/>
</dbReference>
<evidence type="ECO:0000313" key="3">
    <source>
        <dbReference type="EMBL" id="EOD79904.1"/>
    </source>
</evidence>
<dbReference type="PANTHER" id="PTHR43364:SF4">
    <property type="entry name" value="NAD(P)-LINKED OXIDOREDUCTASE SUPERFAMILY PROTEIN"/>
    <property type="match status" value="1"/>
</dbReference>
<dbReference type="Gene3D" id="3.20.20.100">
    <property type="entry name" value="NADP-dependent oxidoreductase domain"/>
    <property type="match status" value="1"/>
</dbReference>
<accession>R1GV56</accession>
<dbReference type="PANTHER" id="PTHR43364">
    <property type="entry name" value="NADH-SPECIFIC METHYLGLYOXAL REDUCTASE-RELATED"/>
    <property type="match status" value="1"/>
</dbReference>
<keyword evidence="4" id="KW-1185">Reference proteome</keyword>
<reference evidence="3 4" key="1">
    <citation type="journal article" date="2014" name="PLoS ONE">
        <title>Grimontia indica AK16(T), sp. nov., Isolated from a Seawater Sample Reports the Presence of Pathogenic Genes Similar to Vibrio Genus.</title>
        <authorList>
            <person name="Singh A."/>
            <person name="Vaidya B."/>
            <person name="Khatri I."/>
            <person name="Srinivas T.N."/>
            <person name="Subramanian S."/>
            <person name="Korpole S."/>
            <person name="Pinnaka A.K."/>
        </authorList>
    </citation>
    <scope>NUCLEOTIDE SEQUENCE [LARGE SCALE GENOMIC DNA]</scope>
    <source>
        <strain evidence="3 4">AK16</strain>
    </source>
</reference>
<evidence type="ECO:0000259" key="2">
    <source>
        <dbReference type="Pfam" id="PF00248"/>
    </source>
</evidence>
<dbReference type="Pfam" id="PF00248">
    <property type="entry name" value="Aldo_ket_red"/>
    <property type="match status" value="1"/>
</dbReference>